<dbReference type="RefSeq" id="WP_128249249.1">
    <property type="nucleotide sequence ID" value="NZ_CP034951.1"/>
</dbReference>
<keyword evidence="2" id="KW-1185">Reference proteome</keyword>
<gene>
    <name evidence="1" type="ORF">EI546_03535</name>
</gene>
<dbReference type="Proteomes" id="UP000285517">
    <property type="component" value="Chromosome"/>
</dbReference>
<dbReference type="AlphaFoldDB" id="A0A410G0Q5"/>
<dbReference type="OrthoDB" id="1339084at2"/>
<proteinExistence type="predicted"/>
<reference evidence="1 2" key="1">
    <citation type="submission" date="2019-01" db="EMBL/GenBank/DDBJ databases">
        <title>Complete genome sequencing of Aequorivita sp. H23M31.</title>
        <authorList>
            <person name="Bae J.-W."/>
        </authorList>
    </citation>
    <scope>NUCLEOTIDE SEQUENCE [LARGE SCALE GENOMIC DNA]</scope>
    <source>
        <strain evidence="1 2">H23M31</strain>
    </source>
</reference>
<evidence type="ECO:0000313" key="2">
    <source>
        <dbReference type="Proteomes" id="UP000285517"/>
    </source>
</evidence>
<dbReference type="EMBL" id="CP034951">
    <property type="protein sequence ID" value="QAA80856.1"/>
    <property type="molecule type" value="Genomic_DNA"/>
</dbReference>
<accession>A0A410G0Q5</accession>
<dbReference type="KEGG" id="aev:EI546_03535"/>
<name>A0A410G0Q5_9FLAO</name>
<protein>
    <submittedName>
        <fullName evidence="1">Uncharacterized protein</fullName>
    </submittedName>
</protein>
<sequence>MRQLILSLIESALKFPNWIISTIIETLSEDDSEYLENEFNINKASFITSNIKSWIEHIDPVTNKFMLGIVLNFPTAKTGREIVHQTVVRILKETLGDYIYNHQIENIIIHNQLPNDKEVLELKELKLFLEYK</sequence>
<evidence type="ECO:0000313" key="1">
    <source>
        <dbReference type="EMBL" id="QAA80856.1"/>
    </source>
</evidence>
<organism evidence="1 2">
    <name type="scientific">Aequorivita ciconiae</name>
    <dbReference type="NCBI Taxonomy" id="2494375"/>
    <lineage>
        <taxon>Bacteria</taxon>
        <taxon>Pseudomonadati</taxon>
        <taxon>Bacteroidota</taxon>
        <taxon>Flavobacteriia</taxon>
        <taxon>Flavobacteriales</taxon>
        <taxon>Flavobacteriaceae</taxon>
        <taxon>Aequorivita</taxon>
    </lineage>
</organism>